<dbReference type="Gene3D" id="1.10.287.70">
    <property type="match status" value="1"/>
</dbReference>
<feature type="domain" description="FERM" evidence="10">
    <location>
        <begin position="1444"/>
        <end position="1512"/>
    </location>
</feature>
<proteinExistence type="predicted"/>
<dbReference type="SMART" id="SM00320">
    <property type="entry name" value="WD40"/>
    <property type="match status" value="11"/>
</dbReference>
<keyword evidence="6 9" id="KW-0472">Membrane</keyword>
<dbReference type="InterPro" id="IPR001680">
    <property type="entry name" value="WD40_rpt"/>
</dbReference>
<evidence type="ECO:0000256" key="2">
    <source>
        <dbReference type="ARBA" id="ARBA00022574"/>
    </source>
</evidence>
<feature type="transmembrane region" description="Helical" evidence="9">
    <location>
        <begin position="1185"/>
        <end position="1205"/>
    </location>
</feature>
<feature type="transmembrane region" description="Helical" evidence="9">
    <location>
        <begin position="1329"/>
        <end position="1352"/>
    </location>
</feature>
<dbReference type="SUPFAM" id="SSF50978">
    <property type="entry name" value="WD40 repeat-like"/>
    <property type="match status" value="2"/>
</dbReference>
<evidence type="ECO:0000259" key="10">
    <source>
        <dbReference type="PROSITE" id="PS50057"/>
    </source>
</evidence>
<evidence type="ECO:0000256" key="5">
    <source>
        <dbReference type="ARBA" id="ARBA00022989"/>
    </source>
</evidence>
<dbReference type="PANTHER" id="PTHR44019:SF8">
    <property type="entry name" value="POC1 CENTRIOLAR PROTEIN HOMOLOG"/>
    <property type="match status" value="1"/>
</dbReference>
<gene>
    <name evidence="11" type="ORF">TrLO_g2585</name>
</gene>
<comment type="subcellular location">
    <subcellularLocation>
        <location evidence="1">Membrane</location>
        <topology evidence="1">Multi-pass membrane protein</topology>
    </subcellularLocation>
</comment>
<evidence type="ECO:0000256" key="9">
    <source>
        <dbReference type="SAM" id="Phobius"/>
    </source>
</evidence>
<dbReference type="InterPro" id="IPR036322">
    <property type="entry name" value="WD40_repeat_dom_sf"/>
</dbReference>
<dbReference type="InterPro" id="IPR015943">
    <property type="entry name" value="WD40/YVTN_repeat-like_dom_sf"/>
</dbReference>
<keyword evidence="2 7" id="KW-0853">WD repeat</keyword>
<evidence type="ECO:0000313" key="12">
    <source>
        <dbReference type="Proteomes" id="UP001165122"/>
    </source>
</evidence>
<dbReference type="InterPro" id="IPR019775">
    <property type="entry name" value="WD40_repeat_CS"/>
</dbReference>
<feature type="repeat" description="WD" evidence="7">
    <location>
        <begin position="722"/>
        <end position="755"/>
    </location>
</feature>
<protein>
    <recommendedName>
        <fullName evidence="10">FERM domain-containing protein</fullName>
    </recommendedName>
</protein>
<dbReference type="Proteomes" id="UP001165122">
    <property type="component" value="Unassembled WGS sequence"/>
</dbReference>
<keyword evidence="5 9" id="KW-1133">Transmembrane helix</keyword>
<dbReference type="GO" id="GO:0016020">
    <property type="term" value="C:membrane"/>
    <property type="evidence" value="ECO:0007669"/>
    <property type="project" value="UniProtKB-SubCell"/>
</dbReference>
<dbReference type="PROSITE" id="PS50057">
    <property type="entry name" value="FERM_3"/>
    <property type="match status" value="1"/>
</dbReference>
<dbReference type="Pfam" id="PF00520">
    <property type="entry name" value="Ion_trans"/>
    <property type="match status" value="1"/>
</dbReference>
<dbReference type="PRINTS" id="PR00320">
    <property type="entry name" value="GPROTEINBRPT"/>
</dbReference>
<accession>A0A9W6ZVQ0</accession>
<dbReference type="Gene3D" id="2.130.10.10">
    <property type="entry name" value="YVTN repeat-like/Quinoprotein amine dehydrogenase"/>
    <property type="match status" value="4"/>
</dbReference>
<evidence type="ECO:0000256" key="6">
    <source>
        <dbReference type="ARBA" id="ARBA00023136"/>
    </source>
</evidence>
<evidence type="ECO:0000256" key="8">
    <source>
        <dbReference type="SAM" id="MobiDB-lite"/>
    </source>
</evidence>
<dbReference type="PROSITE" id="PS00678">
    <property type="entry name" value="WD_REPEATS_1"/>
    <property type="match status" value="4"/>
</dbReference>
<feature type="repeat" description="WD" evidence="7">
    <location>
        <begin position="373"/>
        <end position="414"/>
    </location>
</feature>
<keyword evidence="3 9" id="KW-0812">Transmembrane</keyword>
<feature type="repeat" description="WD" evidence="7">
    <location>
        <begin position="317"/>
        <end position="359"/>
    </location>
</feature>
<evidence type="ECO:0000256" key="3">
    <source>
        <dbReference type="ARBA" id="ARBA00022692"/>
    </source>
</evidence>
<evidence type="ECO:0000256" key="1">
    <source>
        <dbReference type="ARBA" id="ARBA00004141"/>
    </source>
</evidence>
<evidence type="ECO:0000313" key="11">
    <source>
        <dbReference type="EMBL" id="GMH57735.1"/>
    </source>
</evidence>
<dbReference type="OrthoDB" id="756370at2759"/>
<feature type="transmembrane region" description="Helical" evidence="9">
    <location>
        <begin position="1268"/>
        <end position="1290"/>
    </location>
</feature>
<dbReference type="InterPro" id="IPR000299">
    <property type="entry name" value="FERM_domain"/>
</dbReference>
<feature type="repeat" description="WD" evidence="7">
    <location>
        <begin position="766"/>
        <end position="796"/>
    </location>
</feature>
<dbReference type="CDD" id="cd00200">
    <property type="entry name" value="WD40"/>
    <property type="match status" value="2"/>
</dbReference>
<dbReference type="Pfam" id="PF00400">
    <property type="entry name" value="WD40"/>
    <property type="match status" value="7"/>
</dbReference>
<dbReference type="EMBL" id="BRXW01000471">
    <property type="protein sequence ID" value="GMH57735.1"/>
    <property type="molecule type" value="Genomic_DNA"/>
</dbReference>
<reference evidence="12" key="1">
    <citation type="journal article" date="2023" name="Commun. Biol.">
        <title>Genome analysis of Parmales, the sister group of diatoms, reveals the evolutionary specialization of diatoms from phago-mixotrophs to photoautotrophs.</title>
        <authorList>
            <person name="Ban H."/>
            <person name="Sato S."/>
            <person name="Yoshikawa S."/>
            <person name="Yamada K."/>
            <person name="Nakamura Y."/>
            <person name="Ichinomiya M."/>
            <person name="Sato N."/>
            <person name="Blanc-Mathieu R."/>
            <person name="Endo H."/>
            <person name="Kuwata A."/>
            <person name="Ogata H."/>
        </authorList>
    </citation>
    <scope>NUCLEOTIDE SEQUENCE [LARGE SCALE GENOMIC DNA]</scope>
    <source>
        <strain evidence="12">NIES 3700</strain>
    </source>
</reference>
<feature type="region of interest" description="Disordered" evidence="8">
    <location>
        <begin position="1027"/>
        <end position="1051"/>
    </location>
</feature>
<feature type="transmembrane region" description="Helical" evidence="9">
    <location>
        <begin position="1144"/>
        <end position="1164"/>
    </location>
</feature>
<dbReference type="SUPFAM" id="SSF81324">
    <property type="entry name" value="Voltage-gated potassium channels"/>
    <property type="match status" value="1"/>
</dbReference>
<feature type="transmembrane region" description="Helical" evidence="9">
    <location>
        <begin position="1225"/>
        <end position="1247"/>
    </location>
</feature>
<dbReference type="GO" id="GO:0005216">
    <property type="term" value="F:monoatomic ion channel activity"/>
    <property type="evidence" value="ECO:0007669"/>
    <property type="project" value="InterPro"/>
</dbReference>
<comment type="caution">
    <text evidence="11">The sequence shown here is derived from an EMBL/GenBank/DDBJ whole genome shotgun (WGS) entry which is preliminary data.</text>
</comment>
<feature type="repeat" description="WD" evidence="7">
    <location>
        <begin position="415"/>
        <end position="450"/>
    </location>
</feature>
<evidence type="ECO:0000256" key="7">
    <source>
        <dbReference type="PROSITE-ProRule" id="PRU00221"/>
    </source>
</evidence>
<dbReference type="InterPro" id="IPR020472">
    <property type="entry name" value="WD40_PAC1"/>
</dbReference>
<feature type="repeat" description="WD" evidence="7">
    <location>
        <begin position="671"/>
        <end position="706"/>
    </location>
</feature>
<feature type="region of interest" description="Disordered" evidence="8">
    <location>
        <begin position="1446"/>
        <end position="1465"/>
    </location>
</feature>
<evidence type="ECO:0000256" key="4">
    <source>
        <dbReference type="ARBA" id="ARBA00022737"/>
    </source>
</evidence>
<feature type="transmembrane region" description="Helical" evidence="9">
    <location>
        <begin position="1116"/>
        <end position="1138"/>
    </location>
</feature>
<dbReference type="PANTHER" id="PTHR44019">
    <property type="entry name" value="WD REPEAT-CONTAINING PROTEIN 55"/>
    <property type="match status" value="1"/>
</dbReference>
<organism evidence="11 12">
    <name type="scientific">Triparma laevis f. longispina</name>
    <dbReference type="NCBI Taxonomy" id="1714387"/>
    <lineage>
        <taxon>Eukaryota</taxon>
        <taxon>Sar</taxon>
        <taxon>Stramenopiles</taxon>
        <taxon>Ochrophyta</taxon>
        <taxon>Bolidophyceae</taxon>
        <taxon>Parmales</taxon>
        <taxon>Triparmaceae</taxon>
        <taxon>Triparma</taxon>
    </lineage>
</organism>
<dbReference type="PROSITE" id="PS50294">
    <property type="entry name" value="WD_REPEATS_REGION"/>
    <property type="match status" value="5"/>
</dbReference>
<sequence length="1512" mass="170912">MDDDIMEMEMDFQENPMRTSSSADATLHKLSSTLTVDEVHPNLRHANTWADPTAIGVSSVTLSDSPRFGETTPVEMEDPFRSKIFDLRDDTVRTGFNDVKYNDTWCVASASNGKLYYRKLSDPSWEGRDHPPIEVLKKEGANKDKDYFGLKCCCFHPFFPDKVYVGTYEGFGKPGHIQVVDLEKGKVIGRSESDKLFFSDKHTEAIFGLAVSNPSQQEPITFSASSKRLNSTYSTPLLISVSWDKTACIYRLNKDGGWEAKNGAHKIVEHNREILSVAISPNARIFCLGGGRDVMVYRMPININDKDLSDPLLMAELDGYSEHVNCLCFSRKAPYKLFSGSDDNSVKVWDASSKNDQKQMDLDPKNWTLVKTLVGHRDKVKCISESPCGKYLCSGKKDKTCRVWDIEAGVELRSLHGHSATVRGVTFVGNKSEMKIVSASEDGTCRLWNIAVSEKKPKVLKGFETKYGVRSFVMSEDGKIIVSQTDETVRVWNHTETQDSEMMTLEKNSRSVVSVAVTKDGNTAVTAGENDKTIIFWRLDPNLGKDPPVDEEDRLSSQSSTRDLNSDKRVINHFTMSQDISFVAYAPDEKSLFVATTKSDKCGNLLKQISIEDGTEIQSFHDLNNMSDPPNITTLAISAIHNVLIAGSEDGSILVFDIQNGADGNTLTPFLGAHSDRIEEIAISRDGSKVVTVSSDSSAMLWDMDTLIDEQTEHTKKALHLFEEHSSCIHSASIHPSGKYLVTASHDKTWRLWHLVEPYSLIYTNNDSHDMSVRSCSFSPDGKFVITGSKDKTISMEEFDSHLHRLPSSVHRSFLADCKLEDRTPGQYDWENSDTKKALALVPHSLLEPRFDNGLGTTTGIERSGEQMNLIHLAASFGRNNFLRTALLAPSDDLEKQKLAFLALMRKDINGDTPLKYAVEAESDPVVKVLLDCYNILFKQEYALPFHKNNTSQELHPTERFPLEEFFEVCQKHPSLALKFVSALSLVTSDDLAVQEGVERHNFKTTYRQIIRGSDTRVPRGFWKEHLDQKKNEETPGASSPTSPEVEVGHGSTGMPVMAKIVPIKGVASKDSKFLQKLVEAASQSNFISAFENEVIEAIINHKWRTYVRKKFDRHMYLYVVLVIAITIDAVTFKRYIYTIEETSLVKVLGFLPMVVVIGLWLFFTEHEYSQFRNAESSKDYFMDLWNVVDLCSLVSIFLTYLTRILEMQLGRITFFEEGHATEDLFWSTLLLSFAVVATYLNILYFLQGVQKKSGQLVRVILGIFSDMHVFIGIALTCLVGFSVGFYVLFEDKKQFQNENIMSSIFTSYTLMLSEFDFSEEYLTKSTDTIAVCILFFSFTFGINIVMLNLLIAIMGDTFDRIQENSQAEFMFARAQIVLEYEGNLSEEEKNNKEWFPTWLQVLVPTLEERAGDHENWVGRVRELKNAMKNEIGDLTTKLNESERKRKVELEERRRQEKKMEEKMTDTTEKIEELLELVKAMIGVKKHEKLGRRISVASPKGGTSWLSPTKEL</sequence>
<dbReference type="PROSITE" id="PS50082">
    <property type="entry name" value="WD_REPEATS_2"/>
    <property type="match status" value="6"/>
</dbReference>
<dbReference type="InterPro" id="IPR050505">
    <property type="entry name" value="WDR55/POC1"/>
</dbReference>
<keyword evidence="4" id="KW-0677">Repeat</keyword>
<name>A0A9W6ZVQ0_9STRA</name>
<dbReference type="InterPro" id="IPR005821">
    <property type="entry name" value="Ion_trans_dom"/>
</dbReference>
<keyword evidence="12" id="KW-1185">Reference proteome</keyword>